<dbReference type="GO" id="GO:0001725">
    <property type="term" value="C:stress fiber"/>
    <property type="evidence" value="ECO:0007669"/>
    <property type="project" value="UniProtKB-SubCell"/>
</dbReference>
<evidence type="ECO:0000256" key="4">
    <source>
        <dbReference type="ARBA" id="ARBA00022490"/>
    </source>
</evidence>
<evidence type="ECO:0000256" key="11">
    <source>
        <dbReference type="ARBA" id="ARBA00034776"/>
    </source>
</evidence>
<comment type="caution">
    <text evidence="14">The sequence shown here is derived from an EMBL/GenBank/DDBJ whole genome shotgun (WGS) entry which is preliminary data.</text>
</comment>
<evidence type="ECO:0000256" key="1">
    <source>
        <dbReference type="ARBA" id="ARBA00004300"/>
    </source>
</evidence>
<name>A0A0V1Q6I5_9ASCO</name>
<keyword evidence="9" id="KW-0175">Coiled coil</keyword>
<evidence type="ECO:0000256" key="6">
    <source>
        <dbReference type="ARBA" id="ARBA00022553"/>
    </source>
</evidence>
<comment type="subunit">
    <text evidence="13">Subunit of dynactin, a multiprotein complex part of a tripartite complex with dynein and a adapter, such as BICDL1, BICD2 or HOOK3. The dynactin complex is built around ACTR1A/ACTB filament and consists of an actin-related filament composed of a shoulder domain, a pointed end and a barbed end. Its length is defined by its flexible shoulder domain. The soulder is composed of 2 DCTN1 subunits, 4 DCTN2 and 2 DCTN3. The 4 DCNT2 (via N-terminus) bind the ACTR1A filament and act as molecular rulers to determine the length. The pointed end is important for binding dynein-dynactin cargo adapters. Consists of 4 subunits: ACTR10, DCNT4, DCTN5 and DCTN6. The barbed end is composed of a CAPZA1:CAPZB heterodimers, which binds ACTR1A/ACTB filament and dynactin and stabilizes dynactin. Interacts with ATP7B, but not ATP7A, in a copper-dependent manner. Interacts with ANK2; this interaction is required for localization at costameres. Interacts with N4BP2L1.</text>
</comment>
<evidence type="ECO:0000256" key="9">
    <source>
        <dbReference type="ARBA" id="ARBA00023054"/>
    </source>
</evidence>
<keyword evidence="15" id="KW-1185">Reference proteome</keyword>
<keyword evidence="4" id="KW-0963">Cytoplasm</keyword>
<keyword evidence="5" id="KW-1017">Isopeptide bond</keyword>
<evidence type="ECO:0000313" key="14">
    <source>
        <dbReference type="EMBL" id="KSA04044.1"/>
    </source>
</evidence>
<evidence type="ECO:0000256" key="2">
    <source>
        <dbReference type="ARBA" id="ARBA00004529"/>
    </source>
</evidence>
<dbReference type="EMBL" id="LMYN01000002">
    <property type="protein sequence ID" value="KSA04044.1"/>
    <property type="molecule type" value="Genomic_DNA"/>
</dbReference>
<dbReference type="RefSeq" id="XP_015470146.1">
    <property type="nucleotide sequence ID" value="XM_015608953.1"/>
</dbReference>
<dbReference type="InterPro" id="IPR008603">
    <property type="entry name" value="DCTN4"/>
</dbReference>
<keyword evidence="10" id="KW-0206">Cytoskeleton</keyword>
<sequence length="526" mass="59018">MSKIYTECKVFCPCFEQEAETRYENSNTKLPVMITHNDANHAIGDLFFCPTCQGHKCKACCQVNVESKYCSNCMTDYTDSNEVVCTKNCFSCPLCDAGLAISAIDSRCDEKDGKIFRFECLYCEYQYSTATILKPRSLVNIIRSEKKSGDGGYASLFSKFHENFVDQQSLMKLEGKQRVKKNVPRLSSEVLQKLKDLELTNLADSVKDSSDEADVLRTKIDLNGLIAIDESQDLDNASQIASKNSLESFVTLEQQSKYGNFYSTINNGSLMTIQSKILNPKASKQVPIPKKLSSKKSYKCLKCRQVLLMPHKEPSLIKLLTKWNATDFLPMLRISGLINKEYPKSLQVGKLYDLLINIINPLPVDIDMVITTMPQVSLEFLSDSLLNLQVALPVSHLKIGGHKQKKDIGSIVKSIPTPFLTKGTKISRTELILRLGKLNSSHNSSDDSLEVSDITVDKGDNWCLIPININVESSDLQQSLIDIKMPFYITTKSQVPQSIQDLNLPSLHLSYGFWTILNFGSFLIEN</sequence>
<protein>
    <recommendedName>
        <fullName evidence="12">Dynactin subunit 4</fullName>
    </recommendedName>
</protein>
<dbReference type="PANTHER" id="PTHR13034:SF2">
    <property type="entry name" value="DYNACTIN SUBUNIT 4"/>
    <property type="match status" value="1"/>
</dbReference>
<evidence type="ECO:0000313" key="15">
    <source>
        <dbReference type="Proteomes" id="UP000054251"/>
    </source>
</evidence>
<keyword evidence="6" id="KW-0597">Phosphoprotein</keyword>
<dbReference type="GO" id="GO:0005869">
    <property type="term" value="C:dynactin complex"/>
    <property type="evidence" value="ECO:0007669"/>
    <property type="project" value="InterPro"/>
</dbReference>
<proteinExistence type="inferred from homology"/>
<dbReference type="PANTHER" id="PTHR13034">
    <property type="entry name" value="DYNACTIN P62 SUBUNIT"/>
    <property type="match status" value="1"/>
</dbReference>
<keyword evidence="8" id="KW-0007">Acetylation</keyword>
<accession>A0A0V1Q6I5</accession>
<evidence type="ECO:0000256" key="7">
    <source>
        <dbReference type="ARBA" id="ARBA00022843"/>
    </source>
</evidence>
<dbReference type="GeneID" id="26837132"/>
<dbReference type="AlphaFoldDB" id="A0A0V1Q6I5"/>
<evidence type="ECO:0000256" key="12">
    <source>
        <dbReference type="ARBA" id="ARBA00034864"/>
    </source>
</evidence>
<dbReference type="OrthoDB" id="283815at2759"/>
<keyword evidence="7" id="KW-0832">Ubl conjugation</keyword>
<comment type="subcellular location">
    <subcellularLocation>
        <location evidence="1">Cytoplasm</location>
        <location evidence="1">Cytoskeleton</location>
        <location evidence="1">Microtubule organizing center</location>
        <location evidence="1">Centrosome</location>
    </subcellularLocation>
    <subcellularLocation>
        <location evidence="2">Cytoplasm</location>
        <location evidence="2">Cytoskeleton</location>
        <location evidence="2">Stress fiber</location>
    </subcellularLocation>
    <subcellularLocation>
        <location evidence="3">Cytoplasm</location>
        <location evidence="3">Myofibril</location>
    </subcellularLocation>
</comment>
<reference evidence="14 15" key="1">
    <citation type="submission" date="2015-11" db="EMBL/GenBank/DDBJ databases">
        <title>The genome of Debaryomyces fabryi.</title>
        <authorList>
            <person name="Tafer H."/>
            <person name="Lopandic K."/>
        </authorList>
    </citation>
    <scope>NUCLEOTIDE SEQUENCE [LARGE SCALE GENOMIC DNA]</scope>
    <source>
        <strain evidence="14 15">CBS 789</strain>
    </source>
</reference>
<gene>
    <name evidence="14" type="ORF">AC631_00123</name>
</gene>
<evidence type="ECO:0000256" key="10">
    <source>
        <dbReference type="ARBA" id="ARBA00023212"/>
    </source>
</evidence>
<evidence type="ECO:0000256" key="5">
    <source>
        <dbReference type="ARBA" id="ARBA00022499"/>
    </source>
</evidence>
<dbReference type="Proteomes" id="UP000054251">
    <property type="component" value="Unassembled WGS sequence"/>
</dbReference>
<evidence type="ECO:0000256" key="3">
    <source>
        <dbReference type="ARBA" id="ARBA00004657"/>
    </source>
</evidence>
<comment type="similarity">
    <text evidence="11">Belongs to the dynactin subunit 4 family.</text>
</comment>
<evidence type="ECO:0000256" key="8">
    <source>
        <dbReference type="ARBA" id="ARBA00022990"/>
    </source>
</evidence>
<organism evidence="14 15">
    <name type="scientific">Debaryomyces fabryi</name>
    <dbReference type="NCBI Taxonomy" id="58627"/>
    <lineage>
        <taxon>Eukaryota</taxon>
        <taxon>Fungi</taxon>
        <taxon>Dikarya</taxon>
        <taxon>Ascomycota</taxon>
        <taxon>Saccharomycotina</taxon>
        <taxon>Pichiomycetes</taxon>
        <taxon>Debaryomycetaceae</taxon>
        <taxon>Debaryomyces</taxon>
    </lineage>
</organism>
<evidence type="ECO:0000256" key="13">
    <source>
        <dbReference type="ARBA" id="ARBA00093507"/>
    </source>
</evidence>